<proteinExistence type="inferred from homology"/>
<comment type="caution">
    <text evidence="4">The sequence shown here is derived from an EMBL/GenBank/DDBJ whole genome shotgun (WGS) entry which is preliminary data.</text>
</comment>
<keyword evidence="5" id="KW-1185">Reference proteome</keyword>
<dbReference type="InterPro" id="IPR036291">
    <property type="entry name" value="NAD(P)-bd_dom_sf"/>
</dbReference>
<dbReference type="CDD" id="cd05374">
    <property type="entry name" value="17beta-HSD-like_SDR_c"/>
    <property type="match status" value="1"/>
</dbReference>
<dbReference type="PRINTS" id="PR00080">
    <property type="entry name" value="SDRFAMILY"/>
</dbReference>
<dbReference type="PANTHER" id="PTHR43976">
    <property type="entry name" value="SHORT CHAIN DEHYDROGENASE"/>
    <property type="match status" value="1"/>
</dbReference>
<evidence type="ECO:0000256" key="3">
    <source>
        <dbReference type="RuleBase" id="RU000363"/>
    </source>
</evidence>
<accession>A0ABV9KZ60</accession>
<evidence type="ECO:0000256" key="2">
    <source>
        <dbReference type="ARBA" id="ARBA00023002"/>
    </source>
</evidence>
<dbReference type="GO" id="GO:0016491">
    <property type="term" value="F:oxidoreductase activity"/>
    <property type="evidence" value="ECO:0007669"/>
    <property type="project" value="UniProtKB-KW"/>
</dbReference>
<dbReference type="InterPro" id="IPR002347">
    <property type="entry name" value="SDR_fam"/>
</dbReference>
<dbReference type="Gene3D" id="3.40.50.720">
    <property type="entry name" value="NAD(P)-binding Rossmann-like Domain"/>
    <property type="match status" value="1"/>
</dbReference>
<comment type="similarity">
    <text evidence="1 3">Belongs to the short-chain dehydrogenases/reductases (SDR) family.</text>
</comment>
<dbReference type="Proteomes" id="UP001596023">
    <property type="component" value="Unassembled WGS sequence"/>
</dbReference>
<dbReference type="PANTHER" id="PTHR43976:SF16">
    <property type="entry name" value="SHORT-CHAIN DEHYDROGENASE_REDUCTASE FAMILY PROTEIN"/>
    <property type="match status" value="1"/>
</dbReference>
<evidence type="ECO:0000313" key="5">
    <source>
        <dbReference type="Proteomes" id="UP001596023"/>
    </source>
</evidence>
<name>A0ABV9KZ60_9BACT</name>
<dbReference type="Pfam" id="PF00106">
    <property type="entry name" value="adh_short"/>
    <property type="match status" value="1"/>
</dbReference>
<evidence type="ECO:0000256" key="1">
    <source>
        <dbReference type="ARBA" id="ARBA00006484"/>
    </source>
</evidence>
<reference evidence="5" key="1">
    <citation type="journal article" date="2019" name="Int. J. Syst. Evol. Microbiol.">
        <title>The Global Catalogue of Microorganisms (GCM) 10K type strain sequencing project: providing services to taxonomists for standard genome sequencing and annotation.</title>
        <authorList>
            <consortium name="The Broad Institute Genomics Platform"/>
            <consortium name="The Broad Institute Genome Sequencing Center for Infectious Disease"/>
            <person name="Wu L."/>
            <person name="Ma J."/>
        </authorList>
    </citation>
    <scope>NUCLEOTIDE SEQUENCE [LARGE SCALE GENOMIC DNA]</scope>
    <source>
        <strain evidence="5">CCUG 66188</strain>
    </source>
</reference>
<sequence length="273" mass="30283">MKKTVLITGTSTGLGRLTAKYFAEKGWNVAATMRSPEKETELNEISNIKVIKLDITEQETIVEALKEIVDVFGKIDVVVNNAGIGMYGALELMEDADIDRQYEVNVKGVINVIRNTLPYFREQKSGKFINISSVMGRSTALPLGSLYNMSKFALEGLTEGLFFELKPLNIDLHLVEPGGFESNFGENVKFSTSKVIGDYDIITARVSEQLKAAQRPGATSNPIAIVKVIYDLATNKRTAFRTVVGKEAKTVLLLRKLLPIKTFLNMLGKRFVR</sequence>
<dbReference type="SUPFAM" id="SSF51735">
    <property type="entry name" value="NAD(P)-binding Rossmann-fold domains"/>
    <property type="match status" value="1"/>
</dbReference>
<dbReference type="InterPro" id="IPR051911">
    <property type="entry name" value="SDR_oxidoreductase"/>
</dbReference>
<gene>
    <name evidence="4" type="ORF">ACFO6W_15230</name>
</gene>
<dbReference type="EMBL" id="JBHSGN010000090">
    <property type="protein sequence ID" value="MFC4675053.1"/>
    <property type="molecule type" value="Genomic_DNA"/>
</dbReference>
<protein>
    <submittedName>
        <fullName evidence="4">SDR family oxidoreductase</fullName>
        <ecNumber evidence="4">1.1.-.-</ecNumber>
    </submittedName>
</protein>
<dbReference type="PRINTS" id="PR00081">
    <property type="entry name" value="GDHRDH"/>
</dbReference>
<evidence type="ECO:0000313" key="4">
    <source>
        <dbReference type="EMBL" id="MFC4675053.1"/>
    </source>
</evidence>
<dbReference type="RefSeq" id="WP_379997907.1">
    <property type="nucleotide sequence ID" value="NZ_JBHSGN010000090.1"/>
</dbReference>
<keyword evidence="2 4" id="KW-0560">Oxidoreductase</keyword>
<dbReference type="EC" id="1.1.-.-" evidence="4"/>
<organism evidence="4 5">
    <name type="scientific">Dysgonomonas termitidis</name>
    <dbReference type="NCBI Taxonomy" id="1516126"/>
    <lineage>
        <taxon>Bacteria</taxon>
        <taxon>Pseudomonadati</taxon>
        <taxon>Bacteroidota</taxon>
        <taxon>Bacteroidia</taxon>
        <taxon>Bacteroidales</taxon>
        <taxon>Dysgonomonadaceae</taxon>
        <taxon>Dysgonomonas</taxon>
    </lineage>
</organism>